<sequence length="569" mass="62252">MSSGTPYDLQLVKIGIIGTGPAGLAALKILLETPQYRAGKWLPIVFEAREDIGGVWHASDTGIVRRRGPPSPSPIYDSLTTNLPHPIMAFSSFPFPPGTPLFPRASAVKSYLWEFTKHHGMLAHIGLHSTVRSVDWDEHKRKWMVNVAGDSLTMVIREQHELDLVLVCNGHYNAPRSPDIPGLKPWLGSHLASHSMFYRNPTSIPLPNLSEATILVVGGGPSGTDITSDLVGVVGKVIFSSSGNVSTAPEPRVPKDGAVIILKPRTTNFDIKTKTVTFADGTAEKVDHCIVATGYEVDFPFFEGDPSSISLAYLPKFSLPKSLSSPIDITAKALRNSTWGVAPLARHIFPFPGFFHTPRSLSFSSLLHLSSKSSAPPPTSLAFLGLPVRVAPFPLVERQARAALAAFANPSAISKKMWDAEARALLQRREALKAEFIEGGGSPEPAKIEEYISKEWLRLGDDAQFDYRDALDDFAGALYASQGETKTPQPALQKTKPWEREIYAQKGPLRAAWRALEASGEAEKWLEGVGLGESIGEDGNTRTPEEEWVDLMRRLLIWWESERAASGRV</sequence>
<evidence type="ECO:0000256" key="3">
    <source>
        <dbReference type="ARBA" id="ARBA00022827"/>
    </source>
</evidence>
<dbReference type="GO" id="GO:0004499">
    <property type="term" value="F:N,N-dimethylaniline monooxygenase activity"/>
    <property type="evidence" value="ECO:0007669"/>
    <property type="project" value="InterPro"/>
</dbReference>
<protein>
    <recommendedName>
        <fullName evidence="8">FAD/NAD(P)-binding domain-containing protein</fullName>
    </recommendedName>
</protein>
<evidence type="ECO:0000256" key="1">
    <source>
        <dbReference type="ARBA" id="ARBA00009183"/>
    </source>
</evidence>
<name>A0A0D2KUM6_HYPSF</name>
<dbReference type="STRING" id="945553.A0A0D2KUM6"/>
<dbReference type="InterPro" id="IPR000960">
    <property type="entry name" value="Flavin_mOase"/>
</dbReference>
<comment type="similarity">
    <text evidence="1">Belongs to the FMO family.</text>
</comment>
<proteinExistence type="inferred from homology"/>
<keyword evidence="4" id="KW-0521">NADP</keyword>
<evidence type="ECO:0000256" key="5">
    <source>
        <dbReference type="ARBA" id="ARBA00023002"/>
    </source>
</evidence>
<keyword evidence="2" id="KW-0285">Flavoprotein</keyword>
<dbReference type="AlphaFoldDB" id="A0A0D2KUM6"/>
<dbReference type="OMA" id="CTGHHFL"/>
<dbReference type="OrthoDB" id="66881at2759"/>
<dbReference type="InterPro" id="IPR036188">
    <property type="entry name" value="FAD/NAD-bd_sf"/>
</dbReference>
<evidence type="ECO:0000256" key="2">
    <source>
        <dbReference type="ARBA" id="ARBA00022630"/>
    </source>
</evidence>
<keyword evidence="7" id="KW-1185">Reference proteome</keyword>
<dbReference type="PRINTS" id="PR00370">
    <property type="entry name" value="FMOXYGENASE"/>
</dbReference>
<keyword evidence="3" id="KW-0274">FAD</keyword>
<evidence type="ECO:0008006" key="8">
    <source>
        <dbReference type="Google" id="ProtNLM"/>
    </source>
</evidence>
<dbReference type="GO" id="GO:0050661">
    <property type="term" value="F:NADP binding"/>
    <property type="evidence" value="ECO:0007669"/>
    <property type="project" value="InterPro"/>
</dbReference>
<evidence type="ECO:0000313" key="7">
    <source>
        <dbReference type="Proteomes" id="UP000054270"/>
    </source>
</evidence>
<dbReference type="PANTHER" id="PTHR23023">
    <property type="entry name" value="DIMETHYLANILINE MONOOXYGENASE"/>
    <property type="match status" value="1"/>
</dbReference>
<gene>
    <name evidence="6" type="ORF">HYPSUDRAFT_45237</name>
</gene>
<dbReference type="GO" id="GO:0050660">
    <property type="term" value="F:flavin adenine dinucleotide binding"/>
    <property type="evidence" value="ECO:0007669"/>
    <property type="project" value="InterPro"/>
</dbReference>
<organism evidence="6 7">
    <name type="scientific">Hypholoma sublateritium (strain FD-334 SS-4)</name>
    <dbReference type="NCBI Taxonomy" id="945553"/>
    <lineage>
        <taxon>Eukaryota</taxon>
        <taxon>Fungi</taxon>
        <taxon>Dikarya</taxon>
        <taxon>Basidiomycota</taxon>
        <taxon>Agaricomycotina</taxon>
        <taxon>Agaricomycetes</taxon>
        <taxon>Agaricomycetidae</taxon>
        <taxon>Agaricales</taxon>
        <taxon>Agaricineae</taxon>
        <taxon>Strophariaceae</taxon>
        <taxon>Hypholoma</taxon>
    </lineage>
</organism>
<accession>A0A0D2KUM6</accession>
<evidence type="ECO:0000313" key="6">
    <source>
        <dbReference type="EMBL" id="KJA18387.1"/>
    </source>
</evidence>
<reference evidence="7" key="1">
    <citation type="submission" date="2014-04" db="EMBL/GenBank/DDBJ databases">
        <title>Evolutionary Origins and Diversification of the Mycorrhizal Mutualists.</title>
        <authorList>
            <consortium name="DOE Joint Genome Institute"/>
            <consortium name="Mycorrhizal Genomics Consortium"/>
            <person name="Kohler A."/>
            <person name="Kuo A."/>
            <person name="Nagy L.G."/>
            <person name="Floudas D."/>
            <person name="Copeland A."/>
            <person name="Barry K.W."/>
            <person name="Cichocki N."/>
            <person name="Veneault-Fourrey C."/>
            <person name="LaButti K."/>
            <person name="Lindquist E.A."/>
            <person name="Lipzen A."/>
            <person name="Lundell T."/>
            <person name="Morin E."/>
            <person name="Murat C."/>
            <person name="Riley R."/>
            <person name="Ohm R."/>
            <person name="Sun H."/>
            <person name="Tunlid A."/>
            <person name="Henrissat B."/>
            <person name="Grigoriev I.V."/>
            <person name="Hibbett D.S."/>
            <person name="Martin F."/>
        </authorList>
    </citation>
    <scope>NUCLEOTIDE SEQUENCE [LARGE SCALE GENOMIC DNA]</scope>
    <source>
        <strain evidence="7">FD-334 SS-4</strain>
    </source>
</reference>
<evidence type="ECO:0000256" key="4">
    <source>
        <dbReference type="ARBA" id="ARBA00022857"/>
    </source>
</evidence>
<keyword evidence="5" id="KW-0560">Oxidoreductase</keyword>
<dbReference type="SUPFAM" id="SSF51905">
    <property type="entry name" value="FAD/NAD(P)-binding domain"/>
    <property type="match status" value="3"/>
</dbReference>
<dbReference type="Gene3D" id="3.50.50.60">
    <property type="entry name" value="FAD/NAD(P)-binding domain"/>
    <property type="match status" value="2"/>
</dbReference>
<dbReference type="InterPro" id="IPR020946">
    <property type="entry name" value="Flavin_mOase-like"/>
</dbReference>
<dbReference type="EMBL" id="KN817589">
    <property type="protein sequence ID" value="KJA18387.1"/>
    <property type="molecule type" value="Genomic_DNA"/>
</dbReference>
<dbReference type="Proteomes" id="UP000054270">
    <property type="component" value="Unassembled WGS sequence"/>
</dbReference>
<dbReference type="Pfam" id="PF00743">
    <property type="entry name" value="FMO-like"/>
    <property type="match status" value="1"/>
</dbReference>
<dbReference type="InterPro" id="IPR050346">
    <property type="entry name" value="FMO-like"/>
</dbReference>